<accession>A0ABU0HLL0</accession>
<dbReference type="InterPro" id="IPR038390">
    <property type="entry name" value="Metal_Tscrpt_repr_sf"/>
</dbReference>
<comment type="similarity">
    <text evidence="1">Belongs to the FrmR/RcnR family.</text>
</comment>
<organism evidence="2 3">
    <name type="scientific">Methylobacterium persicinum</name>
    <dbReference type="NCBI Taxonomy" id="374426"/>
    <lineage>
        <taxon>Bacteria</taxon>
        <taxon>Pseudomonadati</taxon>
        <taxon>Pseudomonadota</taxon>
        <taxon>Alphaproteobacteria</taxon>
        <taxon>Hyphomicrobiales</taxon>
        <taxon>Methylobacteriaceae</taxon>
        <taxon>Methylobacterium</taxon>
    </lineage>
</organism>
<dbReference type="PANTHER" id="PTHR33677">
    <property type="entry name" value="TRANSCRIPTIONAL REPRESSOR FRMR-RELATED"/>
    <property type="match status" value="1"/>
</dbReference>
<dbReference type="Gene3D" id="1.20.58.1000">
    <property type="entry name" value="Metal-sensitive repressor, helix protomer"/>
    <property type="match status" value="1"/>
</dbReference>
<keyword evidence="2" id="KW-0238">DNA-binding</keyword>
<evidence type="ECO:0000313" key="2">
    <source>
        <dbReference type="EMBL" id="MDQ0443213.1"/>
    </source>
</evidence>
<gene>
    <name evidence="2" type="ORF">QO016_002711</name>
</gene>
<dbReference type="CDD" id="cd10148">
    <property type="entry name" value="CsoR-like_DUF156"/>
    <property type="match status" value="1"/>
</dbReference>
<dbReference type="EMBL" id="JAUSVV010000005">
    <property type="protein sequence ID" value="MDQ0443213.1"/>
    <property type="molecule type" value="Genomic_DNA"/>
</dbReference>
<comment type="caution">
    <text evidence="2">The sequence shown here is derived from an EMBL/GenBank/DDBJ whole genome shotgun (WGS) entry which is preliminary data.</text>
</comment>
<dbReference type="GO" id="GO:0003677">
    <property type="term" value="F:DNA binding"/>
    <property type="evidence" value="ECO:0007669"/>
    <property type="project" value="UniProtKB-KW"/>
</dbReference>
<evidence type="ECO:0000313" key="3">
    <source>
        <dbReference type="Proteomes" id="UP001236369"/>
    </source>
</evidence>
<dbReference type="Pfam" id="PF02583">
    <property type="entry name" value="Trns_repr_metal"/>
    <property type="match status" value="1"/>
</dbReference>
<name>A0ABU0HLL0_9HYPH</name>
<protein>
    <submittedName>
        <fullName evidence="2">DNA-binding FrmR family transcriptional regulator</fullName>
    </submittedName>
</protein>
<dbReference type="PANTHER" id="PTHR33677:SF3">
    <property type="entry name" value="COPPER-SENSING TRANSCRIPTIONAL REPRESSOR RICR"/>
    <property type="match status" value="1"/>
</dbReference>
<proteinExistence type="inferred from homology"/>
<dbReference type="InterPro" id="IPR003735">
    <property type="entry name" value="Metal_Tscrpt_repr"/>
</dbReference>
<dbReference type="Proteomes" id="UP001236369">
    <property type="component" value="Unassembled WGS sequence"/>
</dbReference>
<keyword evidence="3" id="KW-1185">Reference proteome</keyword>
<reference evidence="2 3" key="1">
    <citation type="submission" date="2023-07" db="EMBL/GenBank/DDBJ databases">
        <title>Genomic Encyclopedia of Type Strains, Phase IV (KMG-IV): sequencing the most valuable type-strain genomes for metagenomic binning, comparative biology and taxonomic classification.</title>
        <authorList>
            <person name="Goeker M."/>
        </authorList>
    </citation>
    <scope>NUCLEOTIDE SEQUENCE [LARGE SCALE GENOMIC DNA]</scope>
    <source>
        <strain evidence="2 3">DSM 19562</strain>
    </source>
</reference>
<evidence type="ECO:0000256" key="1">
    <source>
        <dbReference type="ARBA" id="ARBA00005260"/>
    </source>
</evidence>
<sequence>MGSTDEHVEGNVVGDRILLTRSEEAKRPLVQRLNRIEGQVRGLRKMIEEDRYCLDEVQQINAMSAALREVALAIIAQHVAVGVRIAARVEGTEETAMDDVTRVLRAAMRLDG</sequence>